<dbReference type="PANTHER" id="PTHR45702">
    <property type="entry name" value="ADAM10/ADAM17 METALLOPEPTIDASE FAMILY MEMBER"/>
    <property type="match status" value="1"/>
</dbReference>
<keyword evidence="9 14" id="KW-1133">Transmembrane helix</keyword>
<evidence type="ECO:0000259" key="17">
    <source>
        <dbReference type="PROSITE" id="PS50215"/>
    </source>
</evidence>
<evidence type="ECO:0000256" key="7">
    <source>
        <dbReference type="ARBA" id="ARBA00022801"/>
    </source>
</evidence>
<dbReference type="CDD" id="cd04270">
    <property type="entry name" value="ZnMc_TACE_like"/>
    <property type="match status" value="1"/>
</dbReference>
<dbReference type="CDD" id="cd14246">
    <property type="entry name" value="ADAM17_MPD"/>
    <property type="match status" value="1"/>
</dbReference>
<dbReference type="InterPro" id="IPR001590">
    <property type="entry name" value="Peptidase_M12B"/>
</dbReference>
<dbReference type="Gene3D" id="4.10.70.30">
    <property type="match status" value="1"/>
</dbReference>
<evidence type="ECO:0000256" key="6">
    <source>
        <dbReference type="ARBA" id="ARBA00022729"/>
    </source>
</evidence>
<accession>A0A226EL83</accession>
<dbReference type="InterPro" id="IPR036436">
    <property type="entry name" value="Disintegrin_dom_sf"/>
</dbReference>
<dbReference type="GO" id="GO:0046872">
    <property type="term" value="F:metal ion binding"/>
    <property type="evidence" value="ECO:0007669"/>
    <property type="project" value="UniProtKB-KW"/>
</dbReference>
<evidence type="ECO:0000256" key="15">
    <source>
        <dbReference type="SAM" id="SignalP"/>
    </source>
</evidence>
<dbReference type="InterPro" id="IPR032029">
    <property type="entry name" value="ADAM17_MPD"/>
</dbReference>
<dbReference type="InterPro" id="IPR034025">
    <property type="entry name" value="ADAM10_ADAM17"/>
</dbReference>
<evidence type="ECO:0000256" key="14">
    <source>
        <dbReference type="SAM" id="Phobius"/>
    </source>
</evidence>
<dbReference type="InterPro" id="IPR051489">
    <property type="entry name" value="ADAM_Metalloproteinase"/>
</dbReference>
<keyword evidence="12" id="KW-1015">Disulfide bond</keyword>
<keyword evidence="7" id="KW-0378">Hydrolase</keyword>
<dbReference type="STRING" id="158441.A0A226EL83"/>
<dbReference type="OMA" id="MTLNTGW"/>
<dbReference type="SUPFAM" id="SSF57552">
    <property type="entry name" value="Blood coagulation inhibitor (disintegrin)"/>
    <property type="match status" value="1"/>
</dbReference>
<feature type="domain" description="Disintegrin" evidence="16">
    <location>
        <begin position="487"/>
        <end position="576"/>
    </location>
</feature>
<dbReference type="FunFam" id="3.40.390.10:FF:000017">
    <property type="entry name" value="Disintegrin and metalloproteinase domain-containing protein 17"/>
    <property type="match status" value="1"/>
</dbReference>
<keyword evidence="6 15" id="KW-0732">Signal</keyword>
<keyword evidence="5 13" id="KW-0479">Metal-binding</keyword>
<feature type="chain" id="PRO_5013076119" evidence="15">
    <location>
        <begin position="20"/>
        <end position="749"/>
    </location>
</feature>
<dbReference type="GO" id="GO:0006509">
    <property type="term" value="P:membrane protein ectodomain proteolysis"/>
    <property type="evidence" value="ECO:0007669"/>
    <property type="project" value="TreeGrafter"/>
</dbReference>
<comment type="caution">
    <text evidence="18">The sequence shown here is derived from an EMBL/GenBank/DDBJ whole genome shotgun (WGS) entry which is preliminary data.</text>
</comment>
<dbReference type="PROSITE" id="PS50215">
    <property type="entry name" value="ADAM_MEPRO"/>
    <property type="match status" value="1"/>
</dbReference>
<feature type="signal peptide" evidence="15">
    <location>
        <begin position="1"/>
        <end position="19"/>
    </location>
</feature>
<dbReference type="GO" id="GO:0005886">
    <property type="term" value="C:plasma membrane"/>
    <property type="evidence" value="ECO:0007669"/>
    <property type="project" value="TreeGrafter"/>
</dbReference>
<dbReference type="Pfam" id="PF13574">
    <property type="entry name" value="Reprolysin_2"/>
    <property type="match status" value="1"/>
</dbReference>
<comment type="caution">
    <text evidence="13">Lacks conserved residue(s) required for the propagation of feature annotation.</text>
</comment>
<evidence type="ECO:0000256" key="13">
    <source>
        <dbReference type="PROSITE-ProRule" id="PRU00276"/>
    </source>
</evidence>
<evidence type="ECO:0000259" key="16">
    <source>
        <dbReference type="PROSITE" id="PS50214"/>
    </source>
</evidence>
<keyword evidence="10" id="KW-0482">Metalloprotease</keyword>
<evidence type="ECO:0000256" key="4">
    <source>
        <dbReference type="ARBA" id="ARBA00022692"/>
    </source>
</evidence>
<dbReference type="PANTHER" id="PTHR45702:SF6">
    <property type="entry name" value="DISINTEGRIN AND METALLOPROTEINASE DOMAIN-CONTAINING PROTEIN 17"/>
    <property type="match status" value="1"/>
</dbReference>
<dbReference type="Gene3D" id="4.10.70.10">
    <property type="entry name" value="Disintegrin domain"/>
    <property type="match status" value="1"/>
</dbReference>
<evidence type="ECO:0000256" key="3">
    <source>
        <dbReference type="ARBA" id="ARBA00022670"/>
    </source>
</evidence>
<evidence type="ECO:0000256" key="2">
    <source>
        <dbReference type="ARBA" id="ARBA00004479"/>
    </source>
</evidence>
<reference evidence="18 19" key="1">
    <citation type="submission" date="2015-12" db="EMBL/GenBank/DDBJ databases">
        <title>The genome of Folsomia candida.</title>
        <authorList>
            <person name="Faddeeva A."/>
            <person name="Derks M.F."/>
            <person name="Anvar Y."/>
            <person name="Smit S."/>
            <person name="Van Straalen N."/>
            <person name="Roelofs D."/>
        </authorList>
    </citation>
    <scope>NUCLEOTIDE SEQUENCE [LARGE SCALE GENOMIC DNA]</scope>
    <source>
        <strain evidence="18 19">VU population</strain>
        <tissue evidence="18">Whole body</tissue>
    </source>
</reference>
<gene>
    <name evidence="18" type="ORF">Fcan01_08450</name>
</gene>
<name>A0A226EL83_FOLCA</name>
<dbReference type="InterPro" id="IPR024079">
    <property type="entry name" value="MetalloPept_cat_dom_sf"/>
</dbReference>
<dbReference type="InterPro" id="IPR001762">
    <property type="entry name" value="Disintegrin_dom"/>
</dbReference>
<keyword evidence="11 14" id="KW-0472">Membrane</keyword>
<dbReference type="Gene3D" id="3.40.390.10">
    <property type="entry name" value="Collagenase (Catalytic Domain)"/>
    <property type="match status" value="1"/>
</dbReference>
<evidence type="ECO:0000313" key="19">
    <source>
        <dbReference type="Proteomes" id="UP000198287"/>
    </source>
</evidence>
<dbReference type="SMART" id="SM00050">
    <property type="entry name" value="DISIN"/>
    <property type="match status" value="1"/>
</dbReference>
<comment type="subcellular location">
    <subcellularLocation>
        <location evidence="2">Membrane</location>
        <topology evidence="2">Single-pass type I membrane protein</topology>
    </subcellularLocation>
</comment>
<comment type="cofactor">
    <cofactor evidence="1">
        <name>Zn(2+)</name>
        <dbReference type="ChEBI" id="CHEBI:29105"/>
    </cofactor>
</comment>
<dbReference type="Proteomes" id="UP000198287">
    <property type="component" value="Unassembled WGS sequence"/>
</dbReference>
<dbReference type="AlphaFoldDB" id="A0A226EL83"/>
<keyword evidence="4 14" id="KW-0812">Transmembrane</keyword>
<keyword evidence="3 18" id="KW-0645">Protease</keyword>
<proteinExistence type="predicted"/>
<keyword evidence="19" id="KW-1185">Reference proteome</keyword>
<feature type="domain" description="Peptidase M12B" evidence="17">
    <location>
        <begin position="242"/>
        <end position="486"/>
    </location>
</feature>
<feature type="binding site" evidence="13">
    <location>
        <position position="428"/>
    </location>
    <ligand>
        <name>Zn(2+)</name>
        <dbReference type="ChEBI" id="CHEBI:29105"/>
        <note>catalytic</note>
    </ligand>
</feature>
<dbReference type="SUPFAM" id="SSF55486">
    <property type="entry name" value="Metalloproteases ('zincins'), catalytic domain"/>
    <property type="match status" value="1"/>
</dbReference>
<keyword evidence="8 13" id="KW-0862">Zinc</keyword>
<dbReference type="PROSITE" id="PS50214">
    <property type="entry name" value="DISINTEGRIN_2"/>
    <property type="match status" value="1"/>
</dbReference>
<dbReference type="GO" id="GO:0004222">
    <property type="term" value="F:metalloendopeptidase activity"/>
    <property type="evidence" value="ECO:0007669"/>
    <property type="project" value="InterPro"/>
</dbReference>
<protein>
    <submittedName>
        <fullName evidence="18">ADAM 17-like protease</fullName>
    </submittedName>
</protein>
<dbReference type="FunFam" id="4.10.70.10:FF:000003">
    <property type="entry name" value="Disintegrin and metalloproteinase domain-containing protein 17"/>
    <property type="match status" value="1"/>
</dbReference>
<dbReference type="Pfam" id="PF00200">
    <property type="entry name" value="Disintegrin"/>
    <property type="match status" value="1"/>
</dbReference>
<feature type="transmembrane region" description="Helical" evidence="14">
    <location>
        <begin position="680"/>
        <end position="702"/>
    </location>
</feature>
<evidence type="ECO:0000256" key="12">
    <source>
        <dbReference type="ARBA" id="ARBA00023157"/>
    </source>
</evidence>
<organism evidence="18 19">
    <name type="scientific">Folsomia candida</name>
    <name type="common">Springtail</name>
    <dbReference type="NCBI Taxonomy" id="158441"/>
    <lineage>
        <taxon>Eukaryota</taxon>
        <taxon>Metazoa</taxon>
        <taxon>Ecdysozoa</taxon>
        <taxon>Arthropoda</taxon>
        <taxon>Hexapoda</taxon>
        <taxon>Collembola</taxon>
        <taxon>Entomobryomorpha</taxon>
        <taxon>Isotomoidea</taxon>
        <taxon>Isotomidae</taxon>
        <taxon>Proisotominae</taxon>
        <taxon>Folsomia</taxon>
    </lineage>
</organism>
<evidence type="ECO:0000313" key="18">
    <source>
        <dbReference type="EMBL" id="OXA57887.1"/>
    </source>
</evidence>
<dbReference type="OrthoDB" id="2131567at2759"/>
<dbReference type="GO" id="GO:0007219">
    <property type="term" value="P:Notch signaling pathway"/>
    <property type="evidence" value="ECO:0007669"/>
    <property type="project" value="TreeGrafter"/>
</dbReference>
<evidence type="ECO:0000256" key="5">
    <source>
        <dbReference type="ARBA" id="ARBA00022723"/>
    </source>
</evidence>
<evidence type="ECO:0000256" key="1">
    <source>
        <dbReference type="ARBA" id="ARBA00001947"/>
    </source>
</evidence>
<feature type="binding site" evidence="13">
    <location>
        <position position="418"/>
    </location>
    <ligand>
        <name>Zn(2+)</name>
        <dbReference type="ChEBI" id="CHEBI:29105"/>
        <note>catalytic</note>
    </ligand>
</feature>
<dbReference type="EMBL" id="LNIX01000003">
    <property type="protein sequence ID" value="OXA57887.1"/>
    <property type="molecule type" value="Genomic_DNA"/>
</dbReference>
<sequence length="749" mass="85324">MGKVSFLVIFGIFISLKESSINNAIVNGQTTASNLRRNLKYYELLKAVDLTHHIVKRGANPSNHPLNHIKELQFKTLGRDFLLVLNPNHRIFHPLFKAFEIGRDGVEQAIHIDRDSFYEGRVFGEDDSDVRAHLEDNGVMTATIRTRNETYHIEPSWRHLHDGDQLTMITYKGSDVKNSWETDDTDEDLDGPNLPICAYVKEGNVTKEVSDPEPDYELIMKRWRRDLSMERRSAIAIRPHKTRCPLLLVADYRFYREMGGSSNKSTINYLISLIDRVTKIYEETQWKDKVDDIGFDGMGFVIKKIVVHSEPTVTQHGEMHYNMAMEKWDVRTLLEVFSREYTHKDFCLAHLFTDIKFEGGILGLAYVGSPRRNSVGGICTPEYFKNGYTLYLNSGLSSSRNHYGQRVITREADLVTAHEFGHNWGSEHDPDNPECSPSASQGGSYLMYTYSVSGYDLNNKKFSPCSLRSIRKVLLTKSERCFSEPEESFCGNLRVEGNEQCDAGLLGTEDSDQCCRPNCTLRPAAVCSDKNSPCCQNCQYMAAGERCREAQLATCEQESRCMGTRDDCPKSAPMPDDTPCLEKGQCKAGRCVPYCETLGKQSCMCDKLEHACKRCCRVHLNATCYPIEPYETHIDGTPCIQGICNKGQCERTVHDVVERFWDIIEDININRLLKFLKDNIIFTVVLITSLLWIPGSVLVSYIDRKSYRLALEEDEWAKNKSDLIHPCDSRPVIFIRPKVNSDHGYGINQ</sequence>
<evidence type="ECO:0000256" key="11">
    <source>
        <dbReference type="ARBA" id="ARBA00023136"/>
    </source>
</evidence>
<feature type="active site" evidence="13">
    <location>
        <position position="419"/>
    </location>
</feature>
<evidence type="ECO:0000256" key="8">
    <source>
        <dbReference type="ARBA" id="ARBA00022833"/>
    </source>
</evidence>
<dbReference type="Pfam" id="PF16698">
    <property type="entry name" value="ADAM17_MPD"/>
    <property type="match status" value="1"/>
</dbReference>
<feature type="binding site" evidence="13">
    <location>
        <position position="422"/>
    </location>
    <ligand>
        <name>Zn(2+)</name>
        <dbReference type="ChEBI" id="CHEBI:29105"/>
        <note>catalytic</note>
    </ligand>
</feature>
<evidence type="ECO:0000256" key="9">
    <source>
        <dbReference type="ARBA" id="ARBA00022989"/>
    </source>
</evidence>
<evidence type="ECO:0000256" key="10">
    <source>
        <dbReference type="ARBA" id="ARBA00023049"/>
    </source>
</evidence>